<evidence type="ECO:0000259" key="7">
    <source>
        <dbReference type="Pfam" id="PF00270"/>
    </source>
</evidence>
<dbReference type="GO" id="GO:0043138">
    <property type="term" value="F:3'-5' DNA helicase activity"/>
    <property type="evidence" value="ECO:0007669"/>
    <property type="project" value="UniProtKB-EC"/>
</dbReference>
<keyword evidence="2" id="KW-0238">DNA-binding</keyword>
<evidence type="ECO:0000313" key="9">
    <source>
        <dbReference type="Proteomes" id="UP000271889"/>
    </source>
</evidence>
<feature type="coiled-coil region" evidence="6">
    <location>
        <begin position="17"/>
        <end position="58"/>
    </location>
</feature>
<evidence type="ECO:0000256" key="6">
    <source>
        <dbReference type="SAM" id="Coils"/>
    </source>
</evidence>
<reference evidence="8 9" key="1">
    <citation type="submission" date="2018-11" db="EMBL/GenBank/DDBJ databases">
        <authorList>
            <consortium name="Pathogen Informatics"/>
        </authorList>
    </citation>
    <scope>NUCLEOTIDE SEQUENCE [LARGE SCALE GENOMIC DNA]</scope>
</reference>
<keyword evidence="9" id="KW-1185">Reference proteome</keyword>
<dbReference type="GO" id="GO:0005737">
    <property type="term" value="C:cytoplasm"/>
    <property type="evidence" value="ECO:0007669"/>
    <property type="project" value="TreeGrafter"/>
</dbReference>
<evidence type="ECO:0000313" key="8">
    <source>
        <dbReference type="EMBL" id="VDK70950.1"/>
    </source>
</evidence>
<evidence type="ECO:0000256" key="2">
    <source>
        <dbReference type="ARBA" id="ARBA00023125"/>
    </source>
</evidence>
<keyword evidence="6" id="KW-0175">Coiled coil</keyword>
<keyword evidence="3" id="KW-0413">Isomerase</keyword>
<evidence type="ECO:0000256" key="5">
    <source>
        <dbReference type="ARBA" id="ARBA00034808"/>
    </source>
</evidence>
<dbReference type="OrthoDB" id="10261556at2759"/>
<dbReference type="GO" id="GO:0009378">
    <property type="term" value="F:four-way junction helicase activity"/>
    <property type="evidence" value="ECO:0007669"/>
    <property type="project" value="TreeGrafter"/>
</dbReference>
<dbReference type="EC" id="5.6.2.4" evidence="5"/>
<organism evidence="8 9">
    <name type="scientific">Cylicostephanus goldi</name>
    <name type="common">Nematode worm</name>
    <dbReference type="NCBI Taxonomy" id="71465"/>
    <lineage>
        <taxon>Eukaryota</taxon>
        <taxon>Metazoa</taxon>
        <taxon>Ecdysozoa</taxon>
        <taxon>Nematoda</taxon>
        <taxon>Chromadorea</taxon>
        <taxon>Rhabditida</taxon>
        <taxon>Rhabditina</taxon>
        <taxon>Rhabditomorpha</taxon>
        <taxon>Strongyloidea</taxon>
        <taxon>Strongylidae</taxon>
        <taxon>Cylicostephanus</taxon>
    </lineage>
</organism>
<dbReference type="GO" id="GO:0000724">
    <property type="term" value="P:double-strand break repair via homologous recombination"/>
    <property type="evidence" value="ECO:0007669"/>
    <property type="project" value="TreeGrafter"/>
</dbReference>
<comment type="catalytic activity">
    <reaction evidence="4">
        <text>Couples ATP hydrolysis with the unwinding of duplex DNA by translocating in the 3'-5' direction.</text>
        <dbReference type="EC" id="5.6.2.4"/>
    </reaction>
</comment>
<feature type="domain" description="DEAD/DEAH-box helicase" evidence="7">
    <location>
        <begin position="92"/>
        <end position="128"/>
    </location>
</feature>
<evidence type="ECO:0000256" key="4">
    <source>
        <dbReference type="ARBA" id="ARBA00034617"/>
    </source>
</evidence>
<protein>
    <recommendedName>
        <fullName evidence="5">DNA 3'-5' helicase</fullName>
        <ecNumber evidence="5">5.6.2.4</ecNumber>
    </recommendedName>
</protein>
<proteinExistence type="inferred from homology"/>
<name>A0A3P6ST00_CYLGO</name>
<dbReference type="GO" id="GO:0003677">
    <property type="term" value="F:DNA binding"/>
    <property type="evidence" value="ECO:0007669"/>
    <property type="project" value="UniProtKB-KW"/>
</dbReference>
<dbReference type="GO" id="GO:0005694">
    <property type="term" value="C:chromosome"/>
    <property type="evidence" value="ECO:0007669"/>
    <property type="project" value="TreeGrafter"/>
</dbReference>
<dbReference type="GO" id="GO:0005524">
    <property type="term" value="F:ATP binding"/>
    <property type="evidence" value="ECO:0007669"/>
    <property type="project" value="InterPro"/>
</dbReference>
<evidence type="ECO:0000256" key="1">
    <source>
        <dbReference type="ARBA" id="ARBA00005446"/>
    </source>
</evidence>
<dbReference type="PANTHER" id="PTHR13710">
    <property type="entry name" value="DNA HELICASE RECQ FAMILY MEMBER"/>
    <property type="match status" value="1"/>
</dbReference>
<dbReference type="SUPFAM" id="SSF52540">
    <property type="entry name" value="P-loop containing nucleoside triphosphate hydrolases"/>
    <property type="match status" value="1"/>
</dbReference>
<sequence length="148" mass="16844">MPNDSENGYSGRQAKELADIIEEIEFNRRKINELIERNEELEQRKAEIEFNLEIRQAEKAEKIASTKFDGTFSWSDEVDTILKKVFHLDSFRPLQREAINAIMSGFDTLVVMSTGAGKSLCYQLPAVAMKGEPSIHFYPPSLVDGLFL</sequence>
<dbReference type="InterPro" id="IPR011545">
    <property type="entry name" value="DEAD/DEAH_box_helicase_dom"/>
</dbReference>
<comment type="similarity">
    <text evidence="1">Belongs to the helicase family. RecQ subfamily.</text>
</comment>
<evidence type="ECO:0000256" key="3">
    <source>
        <dbReference type="ARBA" id="ARBA00023235"/>
    </source>
</evidence>
<dbReference type="Gene3D" id="3.40.50.300">
    <property type="entry name" value="P-loop containing nucleotide triphosphate hydrolases"/>
    <property type="match status" value="1"/>
</dbReference>
<dbReference type="InterPro" id="IPR027417">
    <property type="entry name" value="P-loop_NTPase"/>
</dbReference>
<dbReference type="Proteomes" id="UP000271889">
    <property type="component" value="Unassembled WGS sequence"/>
</dbReference>
<gene>
    <name evidence="8" type="ORF">CGOC_LOCUS6673</name>
</gene>
<dbReference type="Pfam" id="PF00270">
    <property type="entry name" value="DEAD"/>
    <property type="match status" value="1"/>
</dbReference>
<accession>A0A3P6ST00</accession>
<dbReference type="PANTHER" id="PTHR13710:SF105">
    <property type="entry name" value="ATP-DEPENDENT DNA HELICASE Q1"/>
    <property type="match status" value="1"/>
</dbReference>
<dbReference type="EMBL" id="UYRV01022126">
    <property type="protein sequence ID" value="VDK70950.1"/>
    <property type="molecule type" value="Genomic_DNA"/>
</dbReference>
<dbReference type="AlphaFoldDB" id="A0A3P6ST00"/>